<sequence>MIIKFIILLNILFLLVKFNHSIKCYTGTRYHIGQDEAQDVEECKAPLFTMDSYCYRFEADATVEKVVKLGCASLICSAIRNHCEQITMGPLSGKICCCNHNNFCNTSSHKTKNVFLILFFILIIYFLTF</sequence>
<feature type="transmembrane region" description="Helical" evidence="1">
    <location>
        <begin position="111"/>
        <end position="128"/>
    </location>
</feature>
<evidence type="ECO:0000313" key="4">
    <source>
        <dbReference type="Proteomes" id="UP000035682"/>
    </source>
</evidence>
<dbReference type="OrthoDB" id="5806770at2759"/>
<dbReference type="Proteomes" id="UP000035682">
    <property type="component" value="Unplaced"/>
</dbReference>
<dbReference type="WormBase" id="SRAE_X000241800">
    <property type="protein sequence ID" value="SRP06028"/>
    <property type="gene ID" value="WBGene00268004"/>
</dbReference>
<dbReference type="AlphaFoldDB" id="A0A090KT90"/>
<dbReference type="EMBL" id="LN609400">
    <property type="protein sequence ID" value="CEF60685.1"/>
    <property type="molecule type" value="Genomic_DNA"/>
</dbReference>
<dbReference type="RefSeq" id="XP_024499894.1">
    <property type="nucleotide sequence ID" value="XM_024645631.1"/>
</dbReference>
<dbReference type="GeneID" id="36385498"/>
<keyword evidence="1" id="KW-0812">Transmembrane</keyword>
<gene>
    <name evidence="3 5 6" type="ORF">SRAE_X000241800</name>
</gene>
<evidence type="ECO:0000313" key="3">
    <source>
        <dbReference type="EMBL" id="CEF60685.1"/>
    </source>
</evidence>
<name>A0A090KT90_STRRB</name>
<evidence type="ECO:0000256" key="2">
    <source>
        <dbReference type="SAM" id="SignalP"/>
    </source>
</evidence>
<evidence type="ECO:0000256" key="1">
    <source>
        <dbReference type="SAM" id="Phobius"/>
    </source>
</evidence>
<dbReference type="WBParaSite" id="SRAE_X000241800.1">
    <property type="protein sequence ID" value="SRAE_X000241800.1"/>
    <property type="gene ID" value="WBGene00268004"/>
</dbReference>
<reference evidence="5" key="3">
    <citation type="submission" date="2020-12" db="UniProtKB">
        <authorList>
            <consortium name="WormBaseParasite"/>
        </authorList>
    </citation>
    <scope>IDENTIFICATION</scope>
</reference>
<protein>
    <submittedName>
        <fullName evidence="3 5">Uncharacterized protein</fullName>
    </submittedName>
</protein>
<organism evidence="3">
    <name type="scientific">Strongyloides ratti</name>
    <name type="common">Parasitic roundworm</name>
    <dbReference type="NCBI Taxonomy" id="34506"/>
    <lineage>
        <taxon>Eukaryota</taxon>
        <taxon>Metazoa</taxon>
        <taxon>Ecdysozoa</taxon>
        <taxon>Nematoda</taxon>
        <taxon>Chromadorea</taxon>
        <taxon>Rhabditida</taxon>
        <taxon>Tylenchina</taxon>
        <taxon>Panagrolaimomorpha</taxon>
        <taxon>Strongyloidoidea</taxon>
        <taxon>Strongyloididae</taxon>
        <taxon>Strongyloides</taxon>
    </lineage>
</organism>
<keyword evidence="1" id="KW-0472">Membrane</keyword>
<feature type="signal peptide" evidence="2">
    <location>
        <begin position="1"/>
        <end position="21"/>
    </location>
</feature>
<dbReference type="OMA" id="IQDTENC"/>
<evidence type="ECO:0000313" key="6">
    <source>
        <dbReference type="WormBase" id="SRAE_X000241800"/>
    </source>
</evidence>
<reference evidence="3" key="2">
    <citation type="submission" date="2014-09" db="EMBL/GenBank/DDBJ databases">
        <authorList>
            <person name="Aslett A.Martin."/>
        </authorList>
    </citation>
    <scope>NUCLEOTIDE SEQUENCE</scope>
    <source>
        <strain evidence="3">ED321 Heterogonic</strain>
    </source>
</reference>
<proteinExistence type="predicted"/>
<dbReference type="PANTHER" id="PTHR21749:SF5">
    <property type="entry name" value="ACTIVIN_RECP DOMAIN-CONTAINING PROTEIN"/>
    <property type="match status" value="1"/>
</dbReference>
<dbReference type="CTD" id="36385498"/>
<evidence type="ECO:0000313" key="5">
    <source>
        <dbReference type="WBParaSite" id="SRAE_X000241800.1"/>
    </source>
</evidence>
<keyword evidence="2" id="KW-0732">Signal</keyword>
<keyword evidence="1" id="KW-1133">Transmembrane helix</keyword>
<keyword evidence="4" id="KW-1185">Reference proteome</keyword>
<dbReference type="PANTHER" id="PTHR21749">
    <property type="entry name" value="PRION-LIKE- Q/N-RICH -DOMAIN-BEARING PROTEIN PROTEIN 24"/>
    <property type="match status" value="1"/>
</dbReference>
<reference evidence="4" key="1">
    <citation type="submission" date="2014-09" db="EMBL/GenBank/DDBJ databases">
        <authorList>
            <person name="Martin A.A."/>
        </authorList>
    </citation>
    <scope>NUCLEOTIDE SEQUENCE</scope>
    <source>
        <strain evidence="4">ED321</strain>
    </source>
</reference>
<accession>A0A090KT90</accession>
<feature type="chain" id="PRO_5015030082" evidence="2">
    <location>
        <begin position="22"/>
        <end position="129"/>
    </location>
</feature>